<dbReference type="PROSITE" id="PS51832">
    <property type="entry name" value="HD_GYP"/>
    <property type="match status" value="1"/>
</dbReference>
<dbReference type="PANTHER" id="PTHR43155">
    <property type="entry name" value="CYCLIC DI-GMP PHOSPHODIESTERASE PA4108-RELATED"/>
    <property type="match status" value="1"/>
</dbReference>
<dbReference type="InterPro" id="IPR006674">
    <property type="entry name" value="HD_domain"/>
</dbReference>
<reference evidence="5" key="1">
    <citation type="submission" date="2020-05" db="EMBL/GenBank/DDBJ databases">
        <authorList>
            <person name="Chiriac C."/>
            <person name="Salcher M."/>
            <person name="Ghai R."/>
            <person name="Kavagutti S V."/>
        </authorList>
    </citation>
    <scope>NUCLEOTIDE SEQUENCE</scope>
</reference>
<dbReference type="AlphaFoldDB" id="A0A6J7P359"/>
<evidence type="ECO:0000256" key="2">
    <source>
        <dbReference type="SAM" id="Phobius"/>
    </source>
</evidence>
<dbReference type="CDD" id="cd00077">
    <property type="entry name" value="HDc"/>
    <property type="match status" value="1"/>
</dbReference>
<evidence type="ECO:0000256" key="1">
    <source>
        <dbReference type="SAM" id="MobiDB-lite"/>
    </source>
</evidence>
<keyword evidence="2" id="KW-1133">Transmembrane helix</keyword>
<gene>
    <name evidence="5" type="ORF">UFOPK3974_01457</name>
</gene>
<dbReference type="PROSITE" id="PS51831">
    <property type="entry name" value="HD"/>
    <property type="match status" value="1"/>
</dbReference>
<feature type="region of interest" description="Disordered" evidence="1">
    <location>
        <begin position="410"/>
        <end position="483"/>
    </location>
</feature>
<keyword evidence="2" id="KW-0812">Transmembrane</keyword>
<feature type="compositionally biased region" description="Low complexity" evidence="1">
    <location>
        <begin position="437"/>
        <end position="456"/>
    </location>
</feature>
<dbReference type="EMBL" id="CAFBOR010000249">
    <property type="protein sequence ID" value="CAB5000170.1"/>
    <property type="molecule type" value="Genomic_DNA"/>
</dbReference>
<dbReference type="Gene3D" id="1.10.3210.10">
    <property type="entry name" value="Hypothetical protein af1432"/>
    <property type="match status" value="1"/>
</dbReference>
<proteinExistence type="predicted"/>
<feature type="domain" description="HD-GYP" evidence="4">
    <location>
        <begin position="227"/>
        <end position="417"/>
    </location>
</feature>
<feature type="transmembrane region" description="Helical" evidence="2">
    <location>
        <begin position="182"/>
        <end position="200"/>
    </location>
</feature>
<evidence type="ECO:0000259" key="3">
    <source>
        <dbReference type="PROSITE" id="PS51831"/>
    </source>
</evidence>
<evidence type="ECO:0000259" key="4">
    <source>
        <dbReference type="PROSITE" id="PS51832"/>
    </source>
</evidence>
<feature type="compositionally biased region" description="Basic and acidic residues" evidence="1">
    <location>
        <begin position="465"/>
        <end position="477"/>
    </location>
</feature>
<name>A0A6J7P359_9ZZZZ</name>
<dbReference type="Pfam" id="PF13487">
    <property type="entry name" value="HD_5"/>
    <property type="match status" value="1"/>
</dbReference>
<dbReference type="SMART" id="SM00471">
    <property type="entry name" value="HDc"/>
    <property type="match status" value="1"/>
</dbReference>
<sequence length="483" mass="50970">MKSRAIDSLTVFCLGLGASTIAIAAVLARNSPLPDAAPLLVFAALFALAENQVAVLPNRASASASFMLAMAAIVAFQGQGPLLGALIVGLAGGLYWPHLRSGDWRKILFNSSNFALSSCAAAAAFTPIVHGSGERASTVLLLASVPAALAFSLVNLLLLGAVVSISTETSYSAVLRELRPRIVQILPFALLGVFMGRLYLDYGAVIIPLFVVPILVARQAFASFLALKDSHQATVRILIGALEAKDPYTAGHAERVAGYAVMIGREMRFNTARIERLRFAALMHDVGKLVVPNHLLNKPGKLTAEEFDIVRSHEAVSVEILTRIDFLAPVAPSATSEAHSMSEGADDSARPIEPFIVAVADAYDAMTSTRSYRKALPQEVAFEELRKNAGKQFNAEVVESLIGALTRSGAQHGAGFEEEPHEFAVEPPTVGTGSAGLGDLADAQAADSPAIAQDQASMASSRINEAAKGRELMRENSTEGASL</sequence>
<dbReference type="InterPro" id="IPR003607">
    <property type="entry name" value="HD/PDEase_dom"/>
</dbReference>
<dbReference type="PANTHER" id="PTHR43155:SF2">
    <property type="entry name" value="CYCLIC DI-GMP PHOSPHODIESTERASE PA4108"/>
    <property type="match status" value="1"/>
</dbReference>
<organism evidence="5">
    <name type="scientific">freshwater metagenome</name>
    <dbReference type="NCBI Taxonomy" id="449393"/>
    <lineage>
        <taxon>unclassified sequences</taxon>
        <taxon>metagenomes</taxon>
        <taxon>ecological metagenomes</taxon>
    </lineage>
</organism>
<feature type="domain" description="HD" evidence="3">
    <location>
        <begin position="249"/>
        <end position="366"/>
    </location>
</feature>
<dbReference type="InterPro" id="IPR037522">
    <property type="entry name" value="HD_GYP_dom"/>
</dbReference>
<evidence type="ECO:0000313" key="5">
    <source>
        <dbReference type="EMBL" id="CAB5000170.1"/>
    </source>
</evidence>
<feature type="transmembrane region" description="Helical" evidence="2">
    <location>
        <begin position="140"/>
        <end position="162"/>
    </location>
</feature>
<dbReference type="SUPFAM" id="SSF109604">
    <property type="entry name" value="HD-domain/PDEase-like"/>
    <property type="match status" value="1"/>
</dbReference>
<protein>
    <submittedName>
        <fullName evidence="5">Unannotated protein</fullName>
    </submittedName>
</protein>
<feature type="transmembrane region" description="Helical" evidence="2">
    <location>
        <begin position="107"/>
        <end position="128"/>
    </location>
</feature>
<feature type="transmembrane region" description="Helical" evidence="2">
    <location>
        <begin position="66"/>
        <end position="95"/>
    </location>
</feature>
<accession>A0A6J7P359</accession>
<keyword evidence="2" id="KW-0472">Membrane</keyword>
<feature type="transmembrane region" description="Helical" evidence="2">
    <location>
        <begin position="206"/>
        <end position="227"/>
    </location>
</feature>